<evidence type="ECO:0000313" key="3">
    <source>
        <dbReference type="Proteomes" id="UP001434883"/>
    </source>
</evidence>
<reference evidence="2 3" key="1">
    <citation type="submission" date="2021-06" db="EMBL/GenBank/DDBJ databases">
        <authorList>
            <person name="Palmer J.M."/>
        </authorList>
    </citation>
    <scope>NUCLEOTIDE SEQUENCE [LARGE SCALE GENOMIC DNA]</scope>
    <source>
        <strain evidence="2 3">XC_2019</strain>
        <tissue evidence="2">Muscle</tissue>
    </source>
</reference>
<organism evidence="2 3">
    <name type="scientific">Xenoophorus captivus</name>
    <dbReference type="NCBI Taxonomy" id="1517983"/>
    <lineage>
        <taxon>Eukaryota</taxon>
        <taxon>Metazoa</taxon>
        <taxon>Chordata</taxon>
        <taxon>Craniata</taxon>
        <taxon>Vertebrata</taxon>
        <taxon>Euteleostomi</taxon>
        <taxon>Actinopterygii</taxon>
        <taxon>Neopterygii</taxon>
        <taxon>Teleostei</taxon>
        <taxon>Neoteleostei</taxon>
        <taxon>Acanthomorphata</taxon>
        <taxon>Ovalentaria</taxon>
        <taxon>Atherinomorphae</taxon>
        <taxon>Cyprinodontiformes</taxon>
        <taxon>Goodeidae</taxon>
        <taxon>Xenoophorus</taxon>
    </lineage>
</organism>
<protein>
    <submittedName>
        <fullName evidence="2">Uncharacterized protein</fullName>
    </submittedName>
</protein>
<dbReference type="Proteomes" id="UP001434883">
    <property type="component" value="Unassembled WGS sequence"/>
</dbReference>
<feature type="compositionally biased region" description="Basic and acidic residues" evidence="1">
    <location>
        <begin position="28"/>
        <end position="60"/>
    </location>
</feature>
<evidence type="ECO:0000313" key="2">
    <source>
        <dbReference type="EMBL" id="MEQ2208183.1"/>
    </source>
</evidence>
<comment type="caution">
    <text evidence="2">The sequence shown here is derived from an EMBL/GenBank/DDBJ whole genome shotgun (WGS) entry which is preliminary data.</text>
</comment>
<evidence type="ECO:0000256" key="1">
    <source>
        <dbReference type="SAM" id="MobiDB-lite"/>
    </source>
</evidence>
<feature type="region of interest" description="Disordered" evidence="1">
    <location>
        <begin position="1"/>
        <end position="70"/>
    </location>
</feature>
<dbReference type="EMBL" id="JAHRIN010050352">
    <property type="protein sequence ID" value="MEQ2208183.1"/>
    <property type="molecule type" value="Genomic_DNA"/>
</dbReference>
<gene>
    <name evidence="2" type="ORF">XENOCAPTIV_029196</name>
</gene>
<name>A0ABV0RKT3_9TELE</name>
<keyword evidence="3" id="KW-1185">Reference proteome</keyword>
<accession>A0ABV0RKT3</accession>
<proteinExistence type="predicted"/>
<sequence>MSSRRRPAGGVKCIQGDPSPSGTKKKRVTSEEEINQRRSSRRAVEGTIKQEKCDDEHQAEADLPPTSRKFYSQSATKHAQHSDSFPEICTRFCSNKIIILRCS</sequence>